<dbReference type="PROSITE" id="PS50005">
    <property type="entry name" value="TPR"/>
    <property type="match status" value="1"/>
</dbReference>
<dbReference type="Pfam" id="PF13414">
    <property type="entry name" value="TPR_11"/>
    <property type="match status" value="1"/>
</dbReference>
<evidence type="ECO:0000313" key="1">
    <source>
        <dbReference type="EMBL" id="SVA90691.1"/>
    </source>
</evidence>
<protein>
    <submittedName>
        <fullName evidence="1">Uncharacterized protein</fullName>
    </submittedName>
</protein>
<dbReference type="EMBL" id="UINC01021986">
    <property type="protein sequence ID" value="SVA90691.1"/>
    <property type="molecule type" value="Genomic_DNA"/>
</dbReference>
<dbReference type="SUPFAM" id="SSF48452">
    <property type="entry name" value="TPR-like"/>
    <property type="match status" value="1"/>
</dbReference>
<dbReference type="InterPro" id="IPR011990">
    <property type="entry name" value="TPR-like_helical_dom_sf"/>
</dbReference>
<gene>
    <name evidence="1" type="ORF">METZ01_LOCUS143545</name>
</gene>
<sequence length="202" mass="23307">MLLIMNCRAPVKPSEEDLAEYGWVIYEEGDYEEAREWFRDALKKDPSFADGYNGLGWCFGKMYQADSAVHYFSIADSLEYDEYTTPYLTLDVYAGFTFAYNGLRQDALVREYADYFFGNQNLAEEEPWEFSHDPKIDHKDVRLMKALAEFTMGYFQSSVESAEQIYRDLGTPKNITADITTTIGRAELAGELEYLQNVLKSQ</sequence>
<name>A0A381ZNZ7_9ZZZZ</name>
<proteinExistence type="predicted"/>
<dbReference type="AlphaFoldDB" id="A0A381ZNZ7"/>
<organism evidence="1">
    <name type="scientific">marine metagenome</name>
    <dbReference type="NCBI Taxonomy" id="408172"/>
    <lineage>
        <taxon>unclassified sequences</taxon>
        <taxon>metagenomes</taxon>
        <taxon>ecological metagenomes</taxon>
    </lineage>
</organism>
<accession>A0A381ZNZ7</accession>
<dbReference type="Gene3D" id="1.25.40.10">
    <property type="entry name" value="Tetratricopeptide repeat domain"/>
    <property type="match status" value="1"/>
</dbReference>
<reference evidence="1" key="1">
    <citation type="submission" date="2018-05" db="EMBL/GenBank/DDBJ databases">
        <authorList>
            <person name="Lanie J.A."/>
            <person name="Ng W.-L."/>
            <person name="Kazmierczak K.M."/>
            <person name="Andrzejewski T.M."/>
            <person name="Davidsen T.M."/>
            <person name="Wayne K.J."/>
            <person name="Tettelin H."/>
            <person name="Glass J.I."/>
            <person name="Rusch D."/>
            <person name="Podicherti R."/>
            <person name="Tsui H.-C.T."/>
            <person name="Winkler M.E."/>
        </authorList>
    </citation>
    <scope>NUCLEOTIDE SEQUENCE</scope>
</reference>
<dbReference type="InterPro" id="IPR019734">
    <property type="entry name" value="TPR_rpt"/>
</dbReference>